<protein>
    <recommendedName>
        <fullName evidence="4">DUF2232 domain-containing protein</fullName>
    </recommendedName>
</protein>
<dbReference type="Proteomes" id="UP001409585">
    <property type="component" value="Unassembled WGS sequence"/>
</dbReference>
<organism evidence="2 3">
    <name type="scientific">Halioxenophilus aromaticivorans</name>
    <dbReference type="NCBI Taxonomy" id="1306992"/>
    <lineage>
        <taxon>Bacteria</taxon>
        <taxon>Pseudomonadati</taxon>
        <taxon>Pseudomonadota</taxon>
        <taxon>Gammaproteobacteria</taxon>
        <taxon>Alteromonadales</taxon>
        <taxon>Alteromonadaceae</taxon>
        <taxon>Halioxenophilus</taxon>
    </lineage>
</organism>
<feature type="transmembrane region" description="Helical" evidence="1">
    <location>
        <begin position="71"/>
        <end position="90"/>
    </location>
</feature>
<keyword evidence="1" id="KW-0812">Transmembrane</keyword>
<feature type="transmembrane region" description="Helical" evidence="1">
    <location>
        <begin position="20"/>
        <end position="41"/>
    </location>
</feature>
<keyword evidence="1" id="KW-1133">Transmembrane helix</keyword>
<evidence type="ECO:0000256" key="1">
    <source>
        <dbReference type="SAM" id="Phobius"/>
    </source>
</evidence>
<reference evidence="3" key="1">
    <citation type="journal article" date="2019" name="Int. J. Syst. Evol. Microbiol.">
        <title>The Global Catalogue of Microorganisms (GCM) 10K type strain sequencing project: providing services to taxonomists for standard genome sequencing and annotation.</title>
        <authorList>
            <consortium name="The Broad Institute Genomics Platform"/>
            <consortium name="The Broad Institute Genome Sequencing Center for Infectious Disease"/>
            <person name="Wu L."/>
            <person name="Ma J."/>
        </authorList>
    </citation>
    <scope>NUCLEOTIDE SEQUENCE [LARGE SCALE GENOMIC DNA]</scope>
    <source>
        <strain evidence="3">JCM 19134</strain>
    </source>
</reference>
<feature type="transmembrane region" description="Helical" evidence="1">
    <location>
        <begin position="48"/>
        <end position="65"/>
    </location>
</feature>
<evidence type="ECO:0008006" key="4">
    <source>
        <dbReference type="Google" id="ProtNLM"/>
    </source>
</evidence>
<evidence type="ECO:0000313" key="2">
    <source>
        <dbReference type="EMBL" id="GAA4943124.1"/>
    </source>
</evidence>
<feature type="transmembrane region" description="Helical" evidence="1">
    <location>
        <begin position="154"/>
        <end position="173"/>
    </location>
</feature>
<feature type="transmembrane region" description="Helical" evidence="1">
    <location>
        <begin position="97"/>
        <end position="118"/>
    </location>
</feature>
<feature type="transmembrane region" description="Helical" evidence="1">
    <location>
        <begin position="193"/>
        <end position="212"/>
    </location>
</feature>
<keyword evidence="1" id="KW-0472">Membrane</keyword>
<comment type="caution">
    <text evidence="2">The sequence shown here is derived from an EMBL/GenBank/DDBJ whole genome shotgun (WGS) entry which is preliminary data.</text>
</comment>
<keyword evidence="3" id="KW-1185">Reference proteome</keyword>
<name>A0AAV3U2F2_9ALTE</name>
<evidence type="ECO:0000313" key="3">
    <source>
        <dbReference type="Proteomes" id="UP001409585"/>
    </source>
</evidence>
<feature type="transmembrane region" description="Helical" evidence="1">
    <location>
        <begin position="251"/>
        <end position="272"/>
    </location>
</feature>
<dbReference type="RefSeq" id="WP_345421675.1">
    <property type="nucleotide sequence ID" value="NZ_AP031496.1"/>
</dbReference>
<sequence>MMAQLFRALAQFVMQGKLQASVIAILGIPVISPAAVALVLMRLGSSPGAIVFIAAVAPGLVLFASSVANALMAMVSTAIYLAIAIAALVLRQSQSWSYALGALLGLTVVNTIVMFLGAPSQVAAITNAIAETSRQMVAQYGTEAQAPLQVTDRYTLGMIATVSMFAAIPSLLLARWWQALLYNPGGFQKEFHLLRFGPVLAVVCLGVGLYHYSAGEPSWGAVFFMPLVVAGIGLVHWMVKQRGLGSHWLIVFYIFMLLVGPMRGMIAVLAVLDSLLNLRGRVAPRSQD</sequence>
<gene>
    <name evidence="2" type="ORF">GCM10025791_22270</name>
</gene>
<accession>A0AAV3U2F2</accession>
<feature type="transmembrane region" description="Helical" evidence="1">
    <location>
        <begin position="218"/>
        <end position="239"/>
    </location>
</feature>
<dbReference type="EMBL" id="BAABLX010000016">
    <property type="protein sequence ID" value="GAA4943124.1"/>
    <property type="molecule type" value="Genomic_DNA"/>
</dbReference>
<proteinExistence type="predicted"/>
<dbReference type="AlphaFoldDB" id="A0AAV3U2F2"/>